<protein>
    <submittedName>
        <fullName evidence="2">Uncharacterized protein</fullName>
    </submittedName>
</protein>
<evidence type="ECO:0000313" key="2">
    <source>
        <dbReference type="EMBL" id="QUN06826.1"/>
    </source>
</evidence>
<dbReference type="RefSeq" id="WP_212595834.1">
    <property type="nucleotide sequence ID" value="NZ_CP073587.1"/>
</dbReference>
<dbReference type="Proteomes" id="UP000679575">
    <property type="component" value="Chromosome"/>
</dbReference>
<sequence length="380" mass="44880">MELVETSSLRFIFPRSRYPIYNAYLNLFVNYLRTQEINVSESDLKQLSIALGIKTTYLYNSVMSNRCEERAKTLLDESISLKTWIKRLLAERGTEVAEATNLSEAQSILSRYQEKFDQIEARKQEAIEQEKKAKYEQLKAIQEAQQKELKDIREAHKELYVDFDEFDSFGIRKGSKAEKILRTLKHRAITQQDFNWLKEYGFCNDLIEKHYYLQQGQQQFKRWRQEHKPWDLVNASASYRKAENLSKIKKELDQHYPFKTTLKNKKLHSALLTTYGGVCRDLKEYEKGIRLGNEAHQTSSLDFRPCTLLGAIHMETGKFDLGYDWYQKAKDRGFSEKAYDNDLKTIYQRASDEIKHRLKQSLLNKGHNYRWLQCTSSDLI</sequence>
<feature type="coiled-coil region" evidence="1">
    <location>
        <begin position="102"/>
        <end position="155"/>
    </location>
</feature>
<dbReference type="InterPro" id="IPR011990">
    <property type="entry name" value="TPR-like_helical_dom_sf"/>
</dbReference>
<dbReference type="Gene3D" id="1.25.40.10">
    <property type="entry name" value="Tetratricopeptide repeat domain"/>
    <property type="match status" value="1"/>
</dbReference>
<keyword evidence="1" id="KW-0175">Coiled coil</keyword>
<evidence type="ECO:0000313" key="3">
    <source>
        <dbReference type="Proteomes" id="UP000679575"/>
    </source>
</evidence>
<proteinExistence type="predicted"/>
<gene>
    <name evidence="2" type="ORF">KDN34_05080</name>
</gene>
<dbReference type="SUPFAM" id="SSF48452">
    <property type="entry name" value="TPR-like"/>
    <property type="match status" value="1"/>
</dbReference>
<evidence type="ECO:0000256" key="1">
    <source>
        <dbReference type="SAM" id="Coils"/>
    </source>
</evidence>
<reference evidence="2 3" key="1">
    <citation type="submission" date="2021-04" db="EMBL/GenBank/DDBJ databases">
        <title>Novel species identification of genus Shewanella.</title>
        <authorList>
            <person name="Liu G."/>
        </authorList>
    </citation>
    <scope>NUCLEOTIDE SEQUENCE [LARGE SCALE GENOMIC DNA]</scope>
    <source>
        <strain evidence="2 3">FJAT-54481</strain>
    </source>
</reference>
<accession>A0ABX7YWW0</accession>
<organism evidence="2 3">
    <name type="scientific">Shewanella yunxiaonensis</name>
    <dbReference type="NCBI Taxonomy" id="2829809"/>
    <lineage>
        <taxon>Bacteria</taxon>
        <taxon>Pseudomonadati</taxon>
        <taxon>Pseudomonadota</taxon>
        <taxon>Gammaproteobacteria</taxon>
        <taxon>Alteromonadales</taxon>
        <taxon>Shewanellaceae</taxon>
        <taxon>Shewanella</taxon>
    </lineage>
</organism>
<keyword evidence="3" id="KW-1185">Reference proteome</keyword>
<name>A0ABX7YWW0_9GAMM</name>
<dbReference type="EMBL" id="CP073587">
    <property type="protein sequence ID" value="QUN06826.1"/>
    <property type="molecule type" value="Genomic_DNA"/>
</dbReference>